<dbReference type="Proteomes" id="UP000225277">
    <property type="component" value="Unassembled WGS sequence"/>
</dbReference>
<dbReference type="EMBL" id="FJUY01000005">
    <property type="protein sequence ID" value="CZT18391.1"/>
    <property type="molecule type" value="Genomic_DNA"/>
</dbReference>
<proteinExistence type="predicted"/>
<dbReference type="GeneID" id="35599412"/>
<dbReference type="AlphaFoldDB" id="A0A2D3UR59"/>
<protein>
    <submittedName>
        <fullName evidence="2">Uncharacterized protein</fullName>
    </submittedName>
</protein>
<dbReference type="RefSeq" id="XP_023625281.1">
    <property type="nucleotide sequence ID" value="XM_023769513.1"/>
</dbReference>
<organism evidence="2 3">
    <name type="scientific">Ramularia collo-cygni</name>
    <dbReference type="NCBI Taxonomy" id="112498"/>
    <lineage>
        <taxon>Eukaryota</taxon>
        <taxon>Fungi</taxon>
        <taxon>Dikarya</taxon>
        <taxon>Ascomycota</taxon>
        <taxon>Pezizomycotina</taxon>
        <taxon>Dothideomycetes</taxon>
        <taxon>Dothideomycetidae</taxon>
        <taxon>Mycosphaerellales</taxon>
        <taxon>Mycosphaerellaceae</taxon>
        <taxon>Ramularia</taxon>
    </lineage>
</organism>
<sequence length="177" mass="19975">MPSQEELAELRARFEAARSFEDDDDWLLSPKIGTGTGTSFSRRSTLTPTAVKKHRPQSLAVKSLANSATKRKTLDLEASKKKWEAIPSFEPPSYQEKAYAPEVVPSYLPDLEVTVDMIWAYGFRLDENGMWVHPDHEEPTQPVVEEEKPPLTPLDILRANIEAKKASSKRNRGKRLG</sequence>
<evidence type="ECO:0000313" key="2">
    <source>
        <dbReference type="EMBL" id="CZT18391.1"/>
    </source>
</evidence>
<name>A0A2D3UR59_9PEZI</name>
<evidence type="ECO:0000313" key="3">
    <source>
        <dbReference type="Proteomes" id="UP000225277"/>
    </source>
</evidence>
<gene>
    <name evidence="2" type="ORF">RCC_04235</name>
</gene>
<reference evidence="2 3" key="1">
    <citation type="submission" date="2016-03" db="EMBL/GenBank/DDBJ databases">
        <authorList>
            <person name="Ploux O."/>
        </authorList>
    </citation>
    <scope>NUCLEOTIDE SEQUENCE [LARGE SCALE GENOMIC DNA]</scope>
    <source>
        <strain evidence="2 3">URUG2</strain>
    </source>
</reference>
<feature type="compositionally biased region" description="Low complexity" evidence="1">
    <location>
        <begin position="37"/>
        <end position="47"/>
    </location>
</feature>
<feature type="region of interest" description="Disordered" evidence="1">
    <location>
        <begin position="32"/>
        <end position="66"/>
    </location>
</feature>
<keyword evidence="3" id="KW-1185">Reference proteome</keyword>
<accession>A0A2D3UR59</accession>
<evidence type="ECO:0000256" key="1">
    <source>
        <dbReference type="SAM" id="MobiDB-lite"/>
    </source>
</evidence>